<dbReference type="AlphaFoldDB" id="A0A1I7RLY5"/>
<dbReference type="Proteomes" id="UP000659654">
    <property type="component" value="Unassembled WGS sequence"/>
</dbReference>
<evidence type="ECO:0000313" key="3">
    <source>
        <dbReference type="Proteomes" id="UP000095284"/>
    </source>
</evidence>
<feature type="signal peptide" evidence="1">
    <location>
        <begin position="1"/>
        <end position="20"/>
    </location>
</feature>
<evidence type="ECO:0000256" key="1">
    <source>
        <dbReference type="SAM" id="SignalP"/>
    </source>
</evidence>
<keyword evidence="4" id="KW-1185">Reference proteome</keyword>
<evidence type="ECO:0000313" key="4">
    <source>
        <dbReference type="Proteomes" id="UP000659654"/>
    </source>
</evidence>
<dbReference type="WBParaSite" id="BXY_0172000.1">
    <property type="protein sequence ID" value="BXY_0172000.1"/>
    <property type="gene ID" value="BXY_0172000"/>
</dbReference>
<dbReference type="EMBL" id="CAJFDI010000004">
    <property type="protein sequence ID" value="CAD5224557.1"/>
    <property type="molecule type" value="Genomic_DNA"/>
</dbReference>
<name>A0A1I7RLY5_BURXY</name>
<accession>A0A1I7RLY5</accession>
<dbReference type="Proteomes" id="UP000095284">
    <property type="component" value="Unplaced"/>
</dbReference>
<sequence>MNKPALSLLLLVLYFLAAYSLPVELRQDDEDEDYYNAEIQTPQKPECYKHDDCSFCCFNPITKVKLTVKRARCDDGLCQCLCEIL</sequence>
<evidence type="ECO:0000313" key="2">
    <source>
        <dbReference type="EMBL" id="CAD5224557.1"/>
    </source>
</evidence>
<organism evidence="3 5">
    <name type="scientific">Bursaphelenchus xylophilus</name>
    <name type="common">Pinewood nematode worm</name>
    <name type="synonym">Aphelenchoides xylophilus</name>
    <dbReference type="NCBI Taxonomy" id="6326"/>
    <lineage>
        <taxon>Eukaryota</taxon>
        <taxon>Metazoa</taxon>
        <taxon>Ecdysozoa</taxon>
        <taxon>Nematoda</taxon>
        <taxon>Chromadorea</taxon>
        <taxon>Rhabditida</taxon>
        <taxon>Tylenchina</taxon>
        <taxon>Tylenchomorpha</taxon>
        <taxon>Aphelenchoidea</taxon>
        <taxon>Aphelenchoididae</taxon>
        <taxon>Bursaphelenchus</taxon>
    </lineage>
</organism>
<dbReference type="EMBL" id="CAJFCV020000004">
    <property type="protein sequence ID" value="CAG9113349.1"/>
    <property type="molecule type" value="Genomic_DNA"/>
</dbReference>
<dbReference type="Proteomes" id="UP000582659">
    <property type="component" value="Unassembled WGS sequence"/>
</dbReference>
<gene>
    <name evidence="2" type="ORF">BXYJ_LOCUS8103</name>
</gene>
<proteinExistence type="predicted"/>
<keyword evidence="1" id="KW-0732">Signal</keyword>
<evidence type="ECO:0000313" key="5">
    <source>
        <dbReference type="WBParaSite" id="BXY_0172000.1"/>
    </source>
</evidence>
<feature type="chain" id="PRO_5036021848" evidence="1">
    <location>
        <begin position="21"/>
        <end position="85"/>
    </location>
</feature>
<dbReference type="OrthoDB" id="10386673at2759"/>
<protein>
    <submittedName>
        <fullName evidence="2">(pine wood nematode) hypothetical protein</fullName>
    </submittedName>
</protein>
<reference evidence="5" key="1">
    <citation type="submission" date="2016-11" db="UniProtKB">
        <authorList>
            <consortium name="WormBaseParasite"/>
        </authorList>
    </citation>
    <scope>IDENTIFICATION</scope>
</reference>
<reference evidence="2" key="2">
    <citation type="submission" date="2020-09" db="EMBL/GenBank/DDBJ databases">
        <authorList>
            <person name="Kikuchi T."/>
        </authorList>
    </citation>
    <scope>NUCLEOTIDE SEQUENCE</scope>
    <source>
        <strain evidence="2">Ka4C1</strain>
    </source>
</reference>